<keyword evidence="1" id="KW-0732">Signal</keyword>
<dbReference type="AlphaFoldDB" id="A0AAD5TU69"/>
<comment type="caution">
    <text evidence="2">The sequence shown here is derived from an EMBL/GenBank/DDBJ whole genome shotgun (WGS) entry which is preliminary data.</text>
</comment>
<gene>
    <name evidence="2" type="ORF">HK099_001524</name>
</gene>
<evidence type="ECO:0000313" key="2">
    <source>
        <dbReference type="EMBL" id="KAJ3203442.1"/>
    </source>
</evidence>
<reference evidence="2" key="1">
    <citation type="submission" date="2020-05" db="EMBL/GenBank/DDBJ databases">
        <title>Phylogenomic resolution of chytrid fungi.</title>
        <authorList>
            <person name="Stajich J.E."/>
            <person name="Amses K."/>
            <person name="Simmons R."/>
            <person name="Seto K."/>
            <person name="Myers J."/>
            <person name="Bonds A."/>
            <person name="Quandt C.A."/>
            <person name="Barry K."/>
            <person name="Liu P."/>
            <person name="Grigoriev I."/>
            <person name="Longcore J.E."/>
            <person name="James T.Y."/>
        </authorList>
    </citation>
    <scope>NUCLEOTIDE SEQUENCE</scope>
    <source>
        <strain evidence="2">JEL0476</strain>
    </source>
</reference>
<dbReference type="EMBL" id="JADGJW010001430">
    <property type="protein sequence ID" value="KAJ3203442.1"/>
    <property type="molecule type" value="Genomic_DNA"/>
</dbReference>
<evidence type="ECO:0000256" key="1">
    <source>
        <dbReference type="SAM" id="SignalP"/>
    </source>
</evidence>
<proteinExistence type="predicted"/>
<keyword evidence="3" id="KW-1185">Reference proteome</keyword>
<feature type="chain" id="PRO_5042104135" evidence="1">
    <location>
        <begin position="18"/>
        <end position="79"/>
    </location>
</feature>
<feature type="signal peptide" evidence="1">
    <location>
        <begin position="1"/>
        <end position="17"/>
    </location>
</feature>
<sequence>MKFNVITSLLLVATTVSFPQHQIPLGYNQELRLIRTSDEVDPIWMSEDETMDLIKNNVKFFDVTDGYLDLEFTNSVKLL</sequence>
<protein>
    <submittedName>
        <fullName evidence="2">Uncharacterized protein</fullName>
    </submittedName>
</protein>
<evidence type="ECO:0000313" key="3">
    <source>
        <dbReference type="Proteomes" id="UP001211065"/>
    </source>
</evidence>
<organism evidence="2 3">
    <name type="scientific">Clydaea vesicula</name>
    <dbReference type="NCBI Taxonomy" id="447962"/>
    <lineage>
        <taxon>Eukaryota</taxon>
        <taxon>Fungi</taxon>
        <taxon>Fungi incertae sedis</taxon>
        <taxon>Chytridiomycota</taxon>
        <taxon>Chytridiomycota incertae sedis</taxon>
        <taxon>Chytridiomycetes</taxon>
        <taxon>Lobulomycetales</taxon>
        <taxon>Lobulomycetaceae</taxon>
        <taxon>Clydaea</taxon>
    </lineage>
</organism>
<feature type="non-terminal residue" evidence="2">
    <location>
        <position position="79"/>
    </location>
</feature>
<name>A0AAD5TU69_9FUNG</name>
<accession>A0AAD5TU69</accession>
<dbReference type="Proteomes" id="UP001211065">
    <property type="component" value="Unassembled WGS sequence"/>
</dbReference>